<evidence type="ECO:0000313" key="1">
    <source>
        <dbReference type="EMBL" id="EKS02056.1"/>
    </source>
</evidence>
<sequence length="38" mass="4653">MIYTILWELLRFYDDLVFPVRREHSSSHKTRIEKGNVC</sequence>
<organism evidence="1 2">
    <name type="scientific">Leptospira mayottensis 200901122</name>
    <dbReference type="NCBI Taxonomy" id="1193010"/>
    <lineage>
        <taxon>Bacteria</taxon>
        <taxon>Pseudomonadati</taxon>
        <taxon>Spirochaetota</taxon>
        <taxon>Spirochaetia</taxon>
        <taxon>Leptospirales</taxon>
        <taxon>Leptospiraceae</taxon>
        <taxon>Leptospira</taxon>
    </lineage>
</organism>
<dbReference type="Proteomes" id="UP000001343">
    <property type="component" value="Unassembled WGS sequence"/>
</dbReference>
<comment type="caution">
    <text evidence="1">The sequence shown here is derived from an EMBL/GenBank/DDBJ whole genome shotgun (WGS) entry which is preliminary data.</text>
</comment>
<proteinExistence type="predicted"/>
<name>A0AA87MTW7_9LEPT</name>
<gene>
    <name evidence="1" type="ORF">LEP1GSC125_0742</name>
</gene>
<dbReference type="EMBL" id="AKWM02000002">
    <property type="protein sequence ID" value="EKS02056.1"/>
    <property type="molecule type" value="Genomic_DNA"/>
</dbReference>
<accession>A0AA87MTW7</accession>
<reference evidence="1 2" key="1">
    <citation type="journal article" date="2014" name="Int. J. Syst. Evol. Microbiol.">
        <title>Leptospira mayottensis sp. nov., a pathogenic species of the genus Leptospira isolated from humans.</title>
        <authorList>
            <person name="Bourhy P."/>
            <person name="Collet L."/>
            <person name="Brisse S."/>
            <person name="Picardeau M."/>
        </authorList>
    </citation>
    <scope>NUCLEOTIDE SEQUENCE [LARGE SCALE GENOMIC DNA]</scope>
    <source>
        <strain evidence="1 2">200901122</strain>
    </source>
</reference>
<protein>
    <submittedName>
        <fullName evidence="1">Uncharacterized protein</fullName>
    </submittedName>
</protein>
<evidence type="ECO:0000313" key="2">
    <source>
        <dbReference type="Proteomes" id="UP000001343"/>
    </source>
</evidence>
<dbReference type="AlphaFoldDB" id="A0AA87MTW7"/>